<feature type="non-terminal residue" evidence="13">
    <location>
        <position position="1"/>
    </location>
</feature>
<keyword evidence="10" id="KW-0539">Nucleus</keyword>
<dbReference type="Gene3D" id="3.30.160.60">
    <property type="entry name" value="Classic Zinc Finger"/>
    <property type="match status" value="2"/>
</dbReference>
<dbReference type="PANTHER" id="PTHR24377">
    <property type="entry name" value="IP01015P-RELATED"/>
    <property type="match status" value="1"/>
</dbReference>
<keyword evidence="3" id="KW-0479">Metal-binding</keyword>
<name>A0A7L4LSK1_9CORV</name>
<dbReference type="Proteomes" id="UP000576729">
    <property type="component" value="Unassembled WGS sequence"/>
</dbReference>
<dbReference type="AlphaFoldDB" id="A0A7L4LSK1"/>
<evidence type="ECO:0000313" key="13">
    <source>
        <dbReference type="EMBL" id="NXY66954.1"/>
    </source>
</evidence>
<accession>A0A7L4LSK1</accession>
<evidence type="ECO:0000256" key="2">
    <source>
        <dbReference type="ARBA" id="ARBA00006991"/>
    </source>
</evidence>
<reference evidence="13 14" key="1">
    <citation type="submission" date="2019-09" db="EMBL/GenBank/DDBJ databases">
        <title>Bird 10,000 Genomes (B10K) Project - Family phase.</title>
        <authorList>
            <person name="Zhang G."/>
        </authorList>
    </citation>
    <scope>NUCLEOTIDE SEQUENCE [LARGE SCALE GENOMIC DNA]</scope>
    <source>
        <strain evidence="13">B10K-OTA-212792</strain>
        <tissue evidence="13">Blood</tissue>
    </source>
</reference>
<dbReference type="FunFam" id="3.30.160.60:FF:000087">
    <property type="entry name" value="Zinc finger protein 354B"/>
    <property type="match status" value="1"/>
</dbReference>
<protein>
    <submittedName>
        <fullName evidence="13">ZN287 protein</fullName>
    </submittedName>
</protein>
<evidence type="ECO:0000313" key="14">
    <source>
        <dbReference type="Proteomes" id="UP000576729"/>
    </source>
</evidence>
<evidence type="ECO:0000256" key="1">
    <source>
        <dbReference type="ARBA" id="ARBA00004123"/>
    </source>
</evidence>
<feature type="non-terminal residue" evidence="13">
    <location>
        <position position="62"/>
    </location>
</feature>
<evidence type="ECO:0000256" key="6">
    <source>
        <dbReference type="ARBA" id="ARBA00022833"/>
    </source>
</evidence>
<evidence type="ECO:0000256" key="7">
    <source>
        <dbReference type="ARBA" id="ARBA00023015"/>
    </source>
</evidence>
<keyword evidence="5 11" id="KW-0863">Zinc-finger</keyword>
<dbReference type="InterPro" id="IPR013087">
    <property type="entry name" value="Znf_C2H2_type"/>
</dbReference>
<evidence type="ECO:0000256" key="10">
    <source>
        <dbReference type="ARBA" id="ARBA00023242"/>
    </source>
</evidence>
<feature type="domain" description="C2H2-type" evidence="12">
    <location>
        <begin position="33"/>
        <end position="60"/>
    </location>
</feature>
<dbReference type="GO" id="GO:0005634">
    <property type="term" value="C:nucleus"/>
    <property type="evidence" value="ECO:0007669"/>
    <property type="project" value="UniProtKB-SubCell"/>
</dbReference>
<dbReference type="FunFam" id="3.30.160.60:FF:000281">
    <property type="entry name" value="Zinc finger protein 558 isoform X1"/>
    <property type="match status" value="1"/>
</dbReference>
<proteinExistence type="inferred from homology"/>
<evidence type="ECO:0000256" key="5">
    <source>
        <dbReference type="ARBA" id="ARBA00022771"/>
    </source>
</evidence>
<sequence>EKPYKCFLESGKSFSNSSDLLIHQWVHTGEWPYECEERRKSFAQSSSLICHQKIHTGKRPYK</sequence>
<keyword evidence="9" id="KW-0804">Transcription</keyword>
<dbReference type="SUPFAM" id="SSF57667">
    <property type="entry name" value="beta-beta-alpha zinc fingers"/>
    <property type="match status" value="1"/>
</dbReference>
<keyword evidence="7" id="KW-0805">Transcription regulation</keyword>
<keyword evidence="14" id="KW-1185">Reference proteome</keyword>
<dbReference type="InterPro" id="IPR036236">
    <property type="entry name" value="Znf_C2H2_sf"/>
</dbReference>
<dbReference type="InterPro" id="IPR050826">
    <property type="entry name" value="Krueppel_C2H2_ZnFinger"/>
</dbReference>
<keyword evidence="4" id="KW-0677">Repeat</keyword>
<dbReference type="GO" id="GO:0003677">
    <property type="term" value="F:DNA binding"/>
    <property type="evidence" value="ECO:0007669"/>
    <property type="project" value="UniProtKB-KW"/>
</dbReference>
<organism evidence="13 14">
    <name type="scientific">Callaeas wilsoni</name>
    <name type="common">North Island kokako</name>
    <dbReference type="NCBI Taxonomy" id="1347786"/>
    <lineage>
        <taxon>Eukaryota</taxon>
        <taxon>Metazoa</taxon>
        <taxon>Chordata</taxon>
        <taxon>Craniata</taxon>
        <taxon>Vertebrata</taxon>
        <taxon>Euteleostomi</taxon>
        <taxon>Archelosauria</taxon>
        <taxon>Archosauria</taxon>
        <taxon>Dinosauria</taxon>
        <taxon>Saurischia</taxon>
        <taxon>Theropoda</taxon>
        <taxon>Coelurosauria</taxon>
        <taxon>Aves</taxon>
        <taxon>Neognathae</taxon>
        <taxon>Neoaves</taxon>
        <taxon>Telluraves</taxon>
        <taxon>Australaves</taxon>
        <taxon>Passeriformes</taxon>
        <taxon>Corvoidea</taxon>
        <taxon>Callaeidae</taxon>
        <taxon>Callaeas</taxon>
    </lineage>
</organism>
<evidence type="ECO:0000256" key="9">
    <source>
        <dbReference type="ARBA" id="ARBA00023163"/>
    </source>
</evidence>
<dbReference type="EMBL" id="VWPU01028686">
    <property type="protein sequence ID" value="NXY66954.1"/>
    <property type="molecule type" value="Genomic_DNA"/>
</dbReference>
<comment type="caution">
    <text evidence="13">The sequence shown here is derived from an EMBL/GenBank/DDBJ whole genome shotgun (WGS) entry which is preliminary data.</text>
</comment>
<evidence type="ECO:0000256" key="3">
    <source>
        <dbReference type="ARBA" id="ARBA00022723"/>
    </source>
</evidence>
<comment type="similarity">
    <text evidence="2">Belongs to the krueppel C2H2-type zinc-finger protein family.</text>
</comment>
<evidence type="ECO:0000256" key="4">
    <source>
        <dbReference type="ARBA" id="ARBA00022737"/>
    </source>
</evidence>
<dbReference type="PROSITE" id="PS50157">
    <property type="entry name" value="ZINC_FINGER_C2H2_2"/>
    <property type="match status" value="2"/>
</dbReference>
<keyword evidence="8" id="KW-0238">DNA-binding</keyword>
<feature type="domain" description="C2H2-type" evidence="12">
    <location>
        <begin position="4"/>
        <end position="32"/>
    </location>
</feature>
<gene>
    <name evidence="13" type="primary">Znf287</name>
    <name evidence="13" type="ORF">CALWIL_R15493</name>
</gene>
<dbReference type="GO" id="GO:0008270">
    <property type="term" value="F:zinc ion binding"/>
    <property type="evidence" value="ECO:0007669"/>
    <property type="project" value="UniProtKB-KW"/>
</dbReference>
<keyword evidence="6" id="KW-0862">Zinc</keyword>
<comment type="subcellular location">
    <subcellularLocation>
        <location evidence="1">Nucleus</location>
    </subcellularLocation>
</comment>
<evidence type="ECO:0000256" key="11">
    <source>
        <dbReference type="PROSITE-ProRule" id="PRU00042"/>
    </source>
</evidence>
<evidence type="ECO:0000256" key="8">
    <source>
        <dbReference type="ARBA" id="ARBA00023125"/>
    </source>
</evidence>
<evidence type="ECO:0000259" key="12">
    <source>
        <dbReference type="PROSITE" id="PS50157"/>
    </source>
</evidence>